<dbReference type="AlphaFoldDB" id="A0A4E0RCF2"/>
<evidence type="ECO:0000313" key="1">
    <source>
        <dbReference type="EMBL" id="TGO01906.1"/>
    </source>
</evidence>
<organism evidence="1 2">
    <name type="scientific">Candidatus Thiomargarita nelsonii</name>
    <dbReference type="NCBI Taxonomy" id="1003181"/>
    <lineage>
        <taxon>Bacteria</taxon>
        <taxon>Pseudomonadati</taxon>
        <taxon>Pseudomonadota</taxon>
        <taxon>Gammaproteobacteria</taxon>
        <taxon>Thiotrichales</taxon>
        <taxon>Thiotrichaceae</taxon>
        <taxon>Thiomargarita</taxon>
    </lineage>
</organism>
<reference evidence="1 2" key="1">
    <citation type="journal article" date="2016" name="Front. Microbiol.">
        <title>Single-Cell (Meta-)Genomics of a Dimorphic Candidatus Thiomargarita nelsonii Reveals Genomic Plasticity.</title>
        <authorList>
            <person name="Flood B.E."/>
            <person name="Fliss P."/>
            <person name="Jones D.S."/>
            <person name="Dick G.J."/>
            <person name="Jain S."/>
            <person name="Kaster A.K."/>
            <person name="Winkel M."/>
            <person name="Mussmann M."/>
            <person name="Bailey J."/>
        </authorList>
    </citation>
    <scope>NUCLEOTIDE SEQUENCE [LARGE SCALE GENOMIC DNA]</scope>
    <source>
        <strain evidence="1">Hydrate Ridge</strain>
    </source>
</reference>
<name>A0A4E0RCF2_9GAMM</name>
<evidence type="ECO:0000313" key="2">
    <source>
        <dbReference type="Proteomes" id="UP000030428"/>
    </source>
</evidence>
<dbReference type="Proteomes" id="UP000030428">
    <property type="component" value="Unassembled WGS sequence"/>
</dbReference>
<gene>
    <name evidence="1" type="ORF">PN36_34550</name>
</gene>
<protein>
    <submittedName>
        <fullName evidence="1">Uncharacterized protein</fullName>
    </submittedName>
</protein>
<comment type="caution">
    <text evidence="1">The sequence shown here is derived from an EMBL/GenBank/DDBJ whole genome shotgun (WGS) entry which is preliminary data.</text>
</comment>
<sequence>MQKVQNSSKNVTLIVNRTERDEQVESITKTLVAANATDPKLFSYMKKLIRVDEYVDKNNIRHITFVPMTSNHIQLEAARLINFVRKNAKTGAITPCFPAKNVTNCVLTQPSFDQFHKIKKLVTAPTILKNGRVISKPRYDIESGIFYHASEPLELGDIEPTPQNVEWAKNLILDDLLGDFPFKSEADKANAVS</sequence>
<proteinExistence type="predicted"/>
<keyword evidence="2" id="KW-1185">Reference proteome</keyword>
<accession>A0A4E0RCF2</accession>
<dbReference type="EMBL" id="JSZA02000386">
    <property type="protein sequence ID" value="TGO01906.1"/>
    <property type="molecule type" value="Genomic_DNA"/>
</dbReference>